<organism evidence="2 3">
    <name type="scientific">Pleomorphomonas carboxyditropha</name>
    <dbReference type="NCBI Taxonomy" id="2023338"/>
    <lineage>
        <taxon>Bacteria</taxon>
        <taxon>Pseudomonadati</taxon>
        <taxon>Pseudomonadota</taxon>
        <taxon>Alphaproteobacteria</taxon>
        <taxon>Hyphomicrobiales</taxon>
        <taxon>Pleomorphomonadaceae</taxon>
        <taxon>Pleomorphomonas</taxon>
    </lineage>
</organism>
<dbReference type="AlphaFoldDB" id="A0A2G9WY66"/>
<comment type="caution">
    <text evidence="2">The sequence shown here is derived from an EMBL/GenBank/DDBJ whole genome shotgun (WGS) entry which is preliminary data.</text>
</comment>
<keyword evidence="3" id="KW-1185">Reference proteome</keyword>
<feature type="region of interest" description="Disordered" evidence="1">
    <location>
        <begin position="86"/>
        <end position="106"/>
    </location>
</feature>
<accession>A0A2G9WY66</accession>
<dbReference type="EMBL" id="NQVN01000004">
    <property type="protein sequence ID" value="PIO99658.1"/>
    <property type="molecule type" value="Genomic_DNA"/>
</dbReference>
<reference evidence="2 3" key="1">
    <citation type="submission" date="2017-08" db="EMBL/GenBank/DDBJ databases">
        <title>Pleomorphomonas carboxidotrophicus sp. nov., a new mesophilic hydrogenogenic carboxidotroph.</title>
        <authorList>
            <person name="Esquivel-Elizondo S."/>
            <person name="Krajmalnik-Brown R."/>
            <person name="Maldonado J."/>
        </authorList>
    </citation>
    <scope>NUCLEOTIDE SEQUENCE [LARGE SCALE GENOMIC DNA]</scope>
    <source>
        <strain evidence="2 3">SVCO-16</strain>
    </source>
</reference>
<sequence>MHPIEFGLEVRGGAELDEMGFPVCRVRAVRSDFVDRPQCRGPLTVSDNGDDAVKAAGFDTAVPLKQILGGFGHRLHGSFGRLVQGGTEGGTQGLQGSARLGTTGDT</sequence>
<dbReference type="Proteomes" id="UP000231070">
    <property type="component" value="Unassembled WGS sequence"/>
</dbReference>
<name>A0A2G9WY66_9HYPH</name>
<evidence type="ECO:0000256" key="1">
    <source>
        <dbReference type="SAM" id="MobiDB-lite"/>
    </source>
</evidence>
<gene>
    <name evidence="2" type="ORF">CJ014_10160</name>
</gene>
<evidence type="ECO:0000313" key="2">
    <source>
        <dbReference type="EMBL" id="PIO99658.1"/>
    </source>
</evidence>
<evidence type="ECO:0000313" key="3">
    <source>
        <dbReference type="Proteomes" id="UP000231070"/>
    </source>
</evidence>
<proteinExistence type="predicted"/>
<protein>
    <submittedName>
        <fullName evidence="2">Uncharacterized protein</fullName>
    </submittedName>
</protein>